<name>A0ACC7P4T4_9BACL</name>
<dbReference type="Proteomes" id="UP001631969">
    <property type="component" value="Unassembled WGS sequence"/>
</dbReference>
<proteinExistence type="predicted"/>
<keyword evidence="2" id="KW-1185">Reference proteome</keyword>
<comment type="caution">
    <text evidence="1">The sequence shown here is derived from an EMBL/GenBank/DDBJ whole genome shotgun (WGS) entry which is preliminary data.</text>
</comment>
<reference evidence="1" key="1">
    <citation type="submission" date="2024-12" db="EMBL/GenBank/DDBJ databases">
        <authorList>
            <person name="Wu N."/>
        </authorList>
    </citation>
    <scope>NUCLEOTIDE SEQUENCE</scope>
    <source>
        <strain evidence="1">P15</strain>
    </source>
</reference>
<dbReference type="EMBL" id="JBJURJ010000024">
    <property type="protein sequence ID" value="MFM9331988.1"/>
    <property type="molecule type" value="Genomic_DNA"/>
</dbReference>
<evidence type="ECO:0000313" key="1">
    <source>
        <dbReference type="EMBL" id="MFM9331988.1"/>
    </source>
</evidence>
<protein>
    <submittedName>
        <fullName evidence="1">YheC/YheD family protein</fullName>
    </submittedName>
</protein>
<organism evidence="1 2">
    <name type="scientific">Paenibacillus mesotrionivorans</name>
    <dbReference type="NCBI Taxonomy" id="3160968"/>
    <lineage>
        <taxon>Bacteria</taxon>
        <taxon>Bacillati</taxon>
        <taxon>Bacillota</taxon>
        <taxon>Bacilli</taxon>
        <taxon>Bacillales</taxon>
        <taxon>Paenibacillaceae</taxon>
        <taxon>Paenibacillus</taxon>
    </lineage>
</organism>
<sequence>MKRQNSRHYIGVMAGEFRSGQIPPFGETRFHESLCAAGHSCGAEVFVFSPQDVNEAEMTVEGYGWSPEGGWEKRLYPLPDLIYDRAFFSSKTSYEAHRQAVRRLCSLKQAPYLGYGLKSKWEMLHFLRRDPVLRPYLPRTVKISGPEEAVRQLRQEKRIFLKPVSGSQGKGTVLAERTGHGWRVRARDPANQPVDLEFAREAGFVQWLGGFMGRRPYLMQPYLELAAPSGEAWDIRALVQKNGRGLWELTGMGARVGASGSMTSNLHGGGSAVEVDEWLSQQFGSARAAELLETMRMLVRRIPAALEACNGRMAELGLDLGVDREGQVWIIEANTKPGRSIFRKLGQEKLLLQAERNPIAYACYILSRTSLRPDGKQARPKPLICIP</sequence>
<evidence type="ECO:0000313" key="2">
    <source>
        <dbReference type="Proteomes" id="UP001631969"/>
    </source>
</evidence>
<gene>
    <name evidence="1" type="ORF">ACI1P1_27190</name>
</gene>
<accession>A0ACC7P4T4</accession>